<keyword evidence="2" id="KW-1185">Reference proteome</keyword>
<accession>A0ACC5SU68</accession>
<evidence type="ECO:0000313" key="1">
    <source>
        <dbReference type="EMBL" id="MBP1872345.1"/>
    </source>
</evidence>
<proteinExistence type="predicted"/>
<reference evidence="1" key="1">
    <citation type="submission" date="2021-03" db="EMBL/GenBank/DDBJ databases">
        <title>Genomic Encyclopedia of Type Strains, Phase IV (KMG-IV): sequencing the most valuable type-strain genomes for metagenomic binning, comparative biology and taxonomic classification.</title>
        <authorList>
            <person name="Goeker M."/>
        </authorList>
    </citation>
    <scope>NUCLEOTIDE SEQUENCE</scope>
    <source>
        <strain evidence="1">DSM 18131</strain>
    </source>
</reference>
<sequence>MGYDWDGARWPRMKVIRYGTAVALANLLVAVAMRERS</sequence>
<gene>
    <name evidence="1" type="ORF">J2Z19_002057</name>
</gene>
<evidence type="ECO:0000313" key="2">
    <source>
        <dbReference type="Proteomes" id="UP000823773"/>
    </source>
</evidence>
<organism evidence="1 2">
    <name type="scientific">Ensifer adhaerens</name>
    <name type="common">Sinorhizobium morelense</name>
    <dbReference type="NCBI Taxonomy" id="106592"/>
    <lineage>
        <taxon>Bacteria</taxon>
        <taxon>Pseudomonadati</taxon>
        <taxon>Pseudomonadota</taxon>
        <taxon>Alphaproteobacteria</taxon>
        <taxon>Hyphomicrobiales</taxon>
        <taxon>Rhizobiaceae</taxon>
        <taxon>Sinorhizobium/Ensifer group</taxon>
        <taxon>Ensifer</taxon>
    </lineage>
</organism>
<dbReference type="EMBL" id="JAGGJR010000002">
    <property type="protein sequence ID" value="MBP1872345.1"/>
    <property type="molecule type" value="Genomic_DNA"/>
</dbReference>
<protein>
    <submittedName>
        <fullName evidence="1">Uncharacterized protein</fullName>
    </submittedName>
</protein>
<comment type="caution">
    <text evidence="1">The sequence shown here is derived from an EMBL/GenBank/DDBJ whole genome shotgun (WGS) entry which is preliminary data.</text>
</comment>
<name>A0ACC5SU68_ENSAD</name>
<dbReference type="Proteomes" id="UP000823773">
    <property type="component" value="Unassembled WGS sequence"/>
</dbReference>